<comment type="caution">
    <text evidence="1">The sequence shown here is derived from an EMBL/GenBank/DDBJ whole genome shotgun (WGS) entry which is preliminary data.</text>
</comment>
<protein>
    <submittedName>
        <fullName evidence="1">Isochorismatase</fullName>
    </submittedName>
</protein>
<evidence type="ECO:0000313" key="2">
    <source>
        <dbReference type="Proteomes" id="UP000192285"/>
    </source>
</evidence>
<sequence>SRGYVIVIAEDAHTTADRPAAQAATLIAHYNEVWRTLTIPGNPLQVKPTETILHAWQQN</sequence>
<dbReference type="EMBL" id="MUMT01000009">
    <property type="protein sequence ID" value="OQZ58697.1"/>
    <property type="molecule type" value="Genomic_DNA"/>
</dbReference>
<gene>
    <name evidence="1" type="ORF">B0W93_15545</name>
</gene>
<evidence type="ECO:0000313" key="1">
    <source>
        <dbReference type="EMBL" id="OQZ58697.1"/>
    </source>
</evidence>
<organism evidence="1 2">
    <name type="scientific">Klebsiella pneumoniae subsp. pneumoniae</name>
    <dbReference type="NCBI Taxonomy" id="72407"/>
    <lineage>
        <taxon>Bacteria</taxon>
        <taxon>Pseudomonadati</taxon>
        <taxon>Pseudomonadota</taxon>
        <taxon>Gammaproteobacteria</taxon>
        <taxon>Enterobacterales</taxon>
        <taxon>Enterobacteriaceae</taxon>
        <taxon>Klebsiella/Raoultella group</taxon>
        <taxon>Klebsiella</taxon>
        <taxon>Klebsiella pneumoniae complex</taxon>
    </lineage>
</organism>
<accession>A0AB36LDR7</accession>
<dbReference type="Proteomes" id="UP000192285">
    <property type="component" value="Unassembled WGS sequence"/>
</dbReference>
<name>A0AB36LDR7_KLEPN</name>
<reference evidence="1 2" key="1">
    <citation type="journal article" date="2017" name="Clin. Microbiol. Infect.">
        <title>Clonal or not clonal? Investigating hospital outbreaks of KPC-producing Klebsiella pneumoniae with whole-genome sequencing.</title>
        <authorList>
            <person name="Ruppe E."/>
            <person name="Olearo F."/>
            <person name="Pires D."/>
            <person name="Baud D."/>
            <person name="Renzi G."/>
            <person name="Cherkaoui A."/>
            <person name="Goldenberger D."/>
            <person name="Huttner A."/>
            <person name="Francois P."/>
            <person name="Harbarth S."/>
            <person name="Schrenzel J."/>
        </authorList>
    </citation>
    <scope>NUCLEOTIDE SEQUENCE [LARGE SCALE GENOMIC DNA]</scope>
    <source>
        <strain evidence="1 2">KPN_KPC_HUG_B2</strain>
    </source>
</reference>
<dbReference type="AlphaFoldDB" id="A0AB36LDR7"/>
<proteinExistence type="predicted"/>
<feature type="non-terminal residue" evidence="1">
    <location>
        <position position="1"/>
    </location>
</feature>